<gene>
    <name evidence="12" type="ORF">CALCODRAFT_495965</name>
</gene>
<dbReference type="InterPro" id="IPR050361">
    <property type="entry name" value="MPP/UQCRC_Complex"/>
</dbReference>
<dbReference type="SUPFAM" id="SSF63411">
    <property type="entry name" value="LuxS/MPP-like metallohydrolase"/>
    <property type="match status" value="2"/>
</dbReference>
<dbReference type="OrthoDB" id="6369905at2759"/>
<accession>A0A165G407</accession>
<reference evidence="12 13" key="1">
    <citation type="journal article" date="2016" name="Mol. Biol. Evol.">
        <title>Comparative Genomics of Early-Diverging Mushroom-Forming Fungi Provides Insights into the Origins of Lignocellulose Decay Capabilities.</title>
        <authorList>
            <person name="Nagy L.G."/>
            <person name="Riley R."/>
            <person name="Tritt A."/>
            <person name="Adam C."/>
            <person name="Daum C."/>
            <person name="Floudas D."/>
            <person name="Sun H."/>
            <person name="Yadav J.S."/>
            <person name="Pangilinan J."/>
            <person name="Larsson K.H."/>
            <person name="Matsuura K."/>
            <person name="Barry K."/>
            <person name="Labutti K."/>
            <person name="Kuo R."/>
            <person name="Ohm R.A."/>
            <person name="Bhattacharya S.S."/>
            <person name="Shirouzu T."/>
            <person name="Yoshinaga Y."/>
            <person name="Martin F.M."/>
            <person name="Grigoriev I.V."/>
            <person name="Hibbett D.S."/>
        </authorList>
    </citation>
    <scope>NUCLEOTIDE SEQUENCE [LARGE SCALE GENOMIC DNA]</scope>
    <source>
        <strain evidence="12 13">HHB12733</strain>
    </source>
</reference>
<dbReference type="GO" id="GO:0005743">
    <property type="term" value="C:mitochondrial inner membrane"/>
    <property type="evidence" value="ECO:0007669"/>
    <property type="project" value="UniProtKB-SubCell"/>
</dbReference>
<keyword evidence="8" id="KW-0472">Membrane</keyword>
<dbReference type="PANTHER" id="PTHR11851:SF209">
    <property type="entry name" value="CYTOCHROME B-C1 COMPLEX SUBUNIT 2, MITOCHONDRIAL"/>
    <property type="match status" value="1"/>
</dbReference>
<evidence type="ECO:0000256" key="8">
    <source>
        <dbReference type="ARBA" id="ARBA00023136"/>
    </source>
</evidence>
<sequence>MLVQRRALVALRAHSSRAYATASPSISVFAQDAGQPTSSITVLVKAGSRYEPEGYAGIAHVLKNFSFKSSKERSALRTIREAELYGGMLSATLTREYLAITADFLRGDEGFFLPLLASSVVSPKLISHELTELVWPNVMVDSQSAVTSGEYTALELAHAVAFRSGLGHALLNPPHAHAPAIEAVKDYASKAFTQSNLAVIGSGLSQSKLESLASQHFAGLPSGSSLSSPAAKYFGGSTVSHSLHPTLFIGYGFAGAPSAGLATLAAHLATKPRLPWSDGLSPLSTLPSSVHAESILLPYSDATLFGVLVSAKDSAGLKQGGEAVVKALKEVAAGGIKEDLVGRAKARAKFASAVVEEGKAGVIAKGAAQLEGKTWNSLVDEVEKLDVKALGKFTSDLLKTKPTVVALGDINTLPYPDELGL</sequence>
<dbReference type="InterPro" id="IPR011765">
    <property type="entry name" value="Pept_M16_N"/>
</dbReference>
<evidence type="ECO:0000256" key="4">
    <source>
        <dbReference type="ARBA" id="ARBA00022792"/>
    </source>
</evidence>
<dbReference type="Proteomes" id="UP000076842">
    <property type="component" value="Unassembled WGS sequence"/>
</dbReference>
<evidence type="ECO:0000256" key="7">
    <source>
        <dbReference type="ARBA" id="ARBA00023128"/>
    </source>
</evidence>
<evidence type="ECO:0000313" key="13">
    <source>
        <dbReference type="Proteomes" id="UP000076842"/>
    </source>
</evidence>
<evidence type="ECO:0000256" key="2">
    <source>
        <dbReference type="ARBA" id="ARBA00022448"/>
    </source>
</evidence>
<name>A0A165G407_9BASI</name>
<evidence type="ECO:0000256" key="5">
    <source>
        <dbReference type="ARBA" id="ARBA00022946"/>
    </source>
</evidence>
<keyword evidence="7" id="KW-0496">Mitochondrion</keyword>
<keyword evidence="13" id="KW-1185">Reference proteome</keyword>
<proteinExistence type="inferred from homology"/>
<evidence type="ECO:0000256" key="6">
    <source>
        <dbReference type="ARBA" id="ARBA00022982"/>
    </source>
</evidence>
<evidence type="ECO:0000256" key="1">
    <source>
        <dbReference type="ARBA" id="ARBA00004443"/>
    </source>
</evidence>
<dbReference type="InterPro" id="IPR011249">
    <property type="entry name" value="Metalloenz_LuxS/M16"/>
</dbReference>
<dbReference type="STRING" id="1353952.A0A165G407"/>
<comment type="subcellular location">
    <subcellularLocation>
        <location evidence="1">Mitochondrion inner membrane</location>
        <topology evidence="1">Peripheral membrane protein</topology>
        <orientation evidence="1">Matrix side</orientation>
    </subcellularLocation>
</comment>
<dbReference type="AlphaFoldDB" id="A0A165G407"/>
<evidence type="ECO:0000256" key="3">
    <source>
        <dbReference type="ARBA" id="ARBA00022660"/>
    </source>
</evidence>
<keyword evidence="6" id="KW-0249">Electron transport</keyword>
<keyword evidence="2" id="KW-0813">Transport</keyword>
<dbReference type="PANTHER" id="PTHR11851">
    <property type="entry name" value="METALLOPROTEASE"/>
    <property type="match status" value="1"/>
</dbReference>
<dbReference type="EMBL" id="KV423961">
    <property type="protein sequence ID" value="KZT57571.1"/>
    <property type="molecule type" value="Genomic_DNA"/>
</dbReference>
<keyword evidence="3" id="KW-0679">Respiratory chain</keyword>
<dbReference type="Gene3D" id="3.30.830.10">
    <property type="entry name" value="Metalloenzyme, LuxS/M16 peptidase-like"/>
    <property type="match status" value="2"/>
</dbReference>
<evidence type="ECO:0000259" key="11">
    <source>
        <dbReference type="Pfam" id="PF00675"/>
    </source>
</evidence>
<dbReference type="InParanoid" id="A0A165G407"/>
<organism evidence="12 13">
    <name type="scientific">Calocera cornea HHB12733</name>
    <dbReference type="NCBI Taxonomy" id="1353952"/>
    <lineage>
        <taxon>Eukaryota</taxon>
        <taxon>Fungi</taxon>
        <taxon>Dikarya</taxon>
        <taxon>Basidiomycota</taxon>
        <taxon>Agaricomycotina</taxon>
        <taxon>Dacrymycetes</taxon>
        <taxon>Dacrymycetales</taxon>
        <taxon>Dacrymycetaceae</taxon>
        <taxon>Calocera</taxon>
    </lineage>
</organism>
<keyword evidence="4" id="KW-0999">Mitochondrion inner membrane</keyword>
<evidence type="ECO:0000256" key="10">
    <source>
        <dbReference type="ARBA" id="ARBA00040751"/>
    </source>
</evidence>
<comment type="similarity">
    <text evidence="9">Belongs to the peptidase M16 family. UQCRC2/QCR2 subfamily.</text>
</comment>
<dbReference type="Pfam" id="PF00675">
    <property type="entry name" value="Peptidase_M16"/>
    <property type="match status" value="1"/>
</dbReference>
<dbReference type="FunFam" id="3.30.830.10:FF:000021">
    <property type="entry name" value="Cytochrome b-c1 complex subunit 2"/>
    <property type="match status" value="1"/>
</dbReference>
<protein>
    <recommendedName>
        <fullName evidence="10">Cytochrome b-c1 complex subunit 2, mitochondrial</fullName>
    </recommendedName>
</protein>
<evidence type="ECO:0000313" key="12">
    <source>
        <dbReference type="EMBL" id="KZT57571.1"/>
    </source>
</evidence>
<dbReference type="GO" id="GO:0046872">
    <property type="term" value="F:metal ion binding"/>
    <property type="evidence" value="ECO:0007669"/>
    <property type="project" value="InterPro"/>
</dbReference>
<dbReference type="FunCoup" id="A0A165G407">
    <property type="interactions" value="206"/>
</dbReference>
<keyword evidence="5" id="KW-0809">Transit peptide</keyword>
<feature type="domain" description="Peptidase M16 N-terminal" evidence="11">
    <location>
        <begin position="30"/>
        <end position="173"/>
    </location>
</feature>
<evidence type="ECO:0000256" key="9">
    <source>
        <dbReference type="ARBA" id="ARBA00038146"/>
    </source>
</evidence>